<dbReference type="InterPro" id="IPR008256">
    <property type="entry name" value="Peptidase_S1B"/>
</dbReference>
<keyword evidence="12" id="KW-1185">Reference proteome</keyword>
<dbReference type="Proteomes" id="UP000188600">
    <property type="component" value="Unassembled WGS sequence"/>
</dbReference>
<dbReference type="PANTHER" id="PTHR15462:SF8">
    <property type="entry name" value="SERINE PROTEASE"/>
    <property type="match status" value="1"/>
</dbReference>
<evidence type="ECO:0000259" key="8">
    <source>
        <dbReference type="SMART" id="SM00020"/>
    </source>
</evidence>
<name>A0AB36JLJ0_9STRE</name>
<feature type="chain" id="PRO_5044048078" description="Serine protease" evidence="7">
    <location>
        <begin position="31"/>
        <end position="399"/>
    </location>
</feature>
<evidence type="ECO:0000313" key="12">
    <source>
        <dbReference type="Proteomes" id="UP000188946"/>
    </source>
</evidence>
<dbReference type="AlphaFoldDB" id="A0AB36JLJ0"/>
<evidence type="ECO:0000313" key="9">
    <source>
        <dbReference type="EMBL" id="ONK26797.1"/>
    </source>
</evidence>
<gene>
    <name evidence="10" type="ORF">BVE84_06985</name>
    <name evidence="9" type="ORF">BVE86_06805</name>
</gene>
<dbReference type="PRINTS" id="PR01774">
    <property type="entry name" value="EXFOLTOXIN"/>
</dbReference>
<organism evidence="9 11">
    <name type="scientific">Streptococcus azizii</name>
    <dbReference type="NCBI Taxonomy" id="1579424"/>
    <lineage>
        <taxon>Bacteria</taxon>
        <taxon>Bacillati</taxon>
        <taxon>Bacillota</taxon>
        <taxon>Bacilli</taxon>
        <taxon>Lactobacillales</taxon>
        <taxon>Streptococcaceae</taxon>
        <taxon>Streptococcus</taxon>
    </lineage>
</organism>
<evidence type="ECO:0000256" key="7">
    <source>
        <dbReference type="RuleBase" id="RU004296"/>
    </source>
</evidence>
<dbReference type="InterPro" id="IPR008353">
    <property type="entry name" value="Peptidase_S1B_tx"/>
</dbReference>
<comment type="caution">
    <text evidence="9">The sequence shown here is derived from an EMBL/GenBank/DDBJ whole genome shotgun (WGS) entry which is preliminary data.</text>
</comment>
<dbReference type="Gene3D" id="2.40.10.10">
    <property type="entry name" value="Trypsin-like serine proteases"/>
    <property type="match status" value="2"/>
</dbReference>
<dbReference type="GO" id="GO:0006508">
    <property type="term" value="P:proteolysis"/>
    <property type="evidence" value="ECO:0007669"/>
    <property type="project" value="UniProtKB-KW"/>
</dbReference>
<dbReference type="EMBL" id="MSPT01000013">
    <property type="protein sequence ID" value="ONK26797.1"/>
    <property type="molecule type" value="Genomic_DNA"/>
</dbReference>
<proteinExistence type="inferred from homology"/>
<dbReference type="InterPro" id="IPR001254">
    <property type="entry name" value="Trypsin_dom"/>
</dbReference>
<evidence type="ECO:0000256" key="6">
    <source>
        <dbReference type="PIRSR" id="PIRSR608256-1"/>
    </source>
</evidence>
<feature type="domain" description="Peptidase S1" evidence="8">
    <location>
        <begin position="47"/>
        <end position="251"/>
    </location>
</feature>
<evidence type="ECO:0000256" key="3">
    <source>
        <dbReference type="ARBA" id="ARBA00022729"/>
    </source>
</evidence>
<dbReference type="InterPro" id="IPR050966">
    <property type="entry name" value="Glutamyl_endopeptidase"/>
</dbReference>
<evidence type="ECO:0000256" key="5">
    <source>
        <dbReference type="ARBA" id="ARBA00022825"/>
    </source>
</evidence>
<reference evidence="11 12" key="1">
    <citation type="submission" date="2016-12" db="EMBL/GenBank/DDBJ databases">
        <authorList>
            <person name="Gulvik C.A."/>
        </authorList>
    </citation>
    <scope>NUCLEOTIDE SEQUENCE [LARGE SCALE GENOMIC DNA]</scope>
    <source>
        <strain evidence="10 12">12-5202</strain>
        <strain evidence="9 11">12-5291</strain>
    </source>
</reference>
<protein>
    <recommendedName>
        <fullName evidence="7">Serine protease</fullName>
        <ecNumber evidence="7">3.4.21.-</ecNumber>
    </recommendedName>
</protein>
<dbReference type="EMBL" id="MSPR01000012">
    <property type="protein sequence ID" value="ONK28308.1"/>
    <property type="molecule type" value="Genomic_DNA"/>
</dbReference>
<feature type="active site" description="Charge relay system" evidence="6">
    <location>
        <position position="214"/>
    </location>
</feature>
<evidence type="ECO:0000256" key="1">
    <source>
        <dbReference type="ARBA" id="ARBA00008764"/>
    </source>
</evidence>
<dbReference type="SUPFAM" id="SSF50494">
    <property type="entry name" value="Trypsin-like serine proteases"/>
    <property type="match status" value="1"/>
</dbReference>
<dbReference type="PANTHER" id="PTHR15462">
    <property type="entry name" value="SERINE PROTEASE"/>
    <property type="match status" value="1"/>
</dbReference>
<dbReference type="RefSeq" id="WP_076996341.1">
    <property type="nucleotide sequence ID" value="NZ_MSPR01000012.1"/>
</dbReference>
<keyword evidence="5 7" id="KW-0720">Serine protease</keyword>
<evidence type="ECO:0000313" key="10">
    <source>
        <dbReference type="EMBL" id="ONK28308.1"/>
    </source>
</evidence>
<dbReference type="EC" id="3.4.21.-" evidence="7"/>
<feature type="active site" description="Charge relay system" evidence="6">
    <location>
        <position position="146"/>
    </location>
</feature>
<dbReference type="InterPro" id="IPR009003">
    <property type="entry name" value="Peptidase_S1_PA"/>
</dbReference>
<evidence type="ECO:0000313" key="11">
    <source>
        <dbReference type="Proteomes" id="UP000188600"/>
    </source>
</evidence>
<dbReference type="Pfam" id="PF13365">
    <property type="entry name" value="Trypsin_2"/>
    <property type="match status" value="1"/>
</dbReference>
<accession>A0AB36JLJ0</accession>
<comment type="similarity">
    <text evidence="1 7">Belongs to the peptidase S1B family.</text>
</comment>
<sequence length="399" mass="43282">MPMSKFFNKLLTLATMLVLSLSFSPFTVYSDENENAIFEQIFGADNRITVTDTTNGFFPKIVKIEGIGYHDGSGQYVPLMGTGTMIASDVVLTSAHVVYSSAKNEYFTNIKVTPAITDGSTPFGATGVAQIKINDAYASNPNPENDYAVIKLSKPLGTQTGYLSLSTNIKTGDYAQTAGYPGDRPGKMVFASGNIENVLENKLNYKIDTRGGQSGSPILNADNEVVGVHSGFNPDVTNHAARVTPSMLSLINSVNPSSGAVSFTNAEPTQSAPVYRLYHEGSKRHHFTSSLNERNTLVSKHGWIDEGVAWKTGDVAPVYRLYNAGTKDHLLTTDMNEVQTLQAVGWVNEGAVFQSGTGVDVFRLYSPVTKEHFYTASVNEKNTLVSYGWNYEGVAFKAN</sequence>
<keyword evidence="2 7" id="KW-0645">Protease</keyword>
<dbReference type="InterPro" id="IPR043504">
    <property type="entry name" value="Peptidase_S1_PA_chymotrypsin"/>
</dbReference>
<feature type="signal peptide" evidence="7">
    <location>
        <begin position="1"/>
        <end position="30"/>
    </location>
</feature>
<keyword evidence="3 7" id="KW-0732">Signal</keyword>
<evidence type="ECO:0000256" key="4">
    <source>
        <dbReference type="ARBA" id="ARBA00022801"/>
    </source>
</evidence>
<evidence type="ECO:0000256" key="2">
    <source>
        <dbReference type="ARBA" id="ARBA00022670"/>
    </source>
</evidence>
<dbReference type="Proteomes" id="UP000188946">
    <property type="component" value="Unassembled WGS sequence"/>
</dbReference>
<dbReference type="SMART" id="SM00020">
    <property type="entry name" value="Tryp_SPc"/>
    <property type="match status" value="1"/>
</dbReference>
<dbReference type="GO" id="GO:0004252">
    <property type="term" value="F:serine-type endopeptidase activity"/>
    <property type="evidence" value="ECO:0007669"/>
    <property type="project" value="InterPro"/>
</dbReference>
<feature type="active site" description="Charge relay system" evidence="6">
    <location>
        <position position="96"/>
    </location>
</feature>
<keyword evidence="4 7" id="KW-0378">Hydrolase</keyword>
<dbReference type="InterPro" id="IPR043708">
    <property type="entry name" value="DUF5648"/>
</dbReference>
<dbReference type="Pfam" id="PF18885">
    <property type="entry name" value="DUF5648"/>
    <property type="match status" value="1"/>
</dbReference>
<dbReference type="PRINTS" id="PR00839">
    <property type="entry name" value="V8PROTEASE"/>
</dbReference>